<organism evidence="2 3">
    <name type="scientific">Paraglaciecola arctica BSs20135</name>
    <dbReference type="NCBI Taxonomy" id="493475"/>
    <lineage>
        <taxon>Bacteria</taxon>
        <taxon>Pseudomonadati</taxon>
        <taxon>Pseudomonadota</taxon>
        <taxon>Gammaproteobacteria</taxon>
        <taxon>Alteromonadales</taxon>
        <taxon>Alteromonadaceae</taxon>
        <taxon>Paraglaciecola</taxon>
    </lineage>
</organism>
<dbReference type="Proteomes" id="UP000006327">
    <property type="component" value="Unassembled WGS sequence"/>
</dbReference>
<dbReference type="PANTHER" id="PTHR35399">
    <property type="entry name" value="SLR8030 PROTEIN"/>
    <property type="match status" value="1"/>
</dbReference>
<keyword evidence="3" id="KW-1185">Reference proteome</keyword>
<keyword evidence="1" id="KW-0732">Signal</keyword>
<evidence type="ECO:0000313" key="3">
    <source>
        <dbReference type="Proteomes" id="UP000006327"/>
    </source>
</evidence>
<gene>
    <name evidence="2" type="ORF">GARC_4119</name>
</gene>
<accession>K6YAS5</accession>
<dbReference type="EMBL" id="BAEO01000060">
    <property type="protein sequence ID" value="GAC21061.1"/>
    <property type="molecule type" value="Genomic_DNA"/>
</dbReference>
<sequence>MITRRKFNLGVVSLAFSGLAKSALGNNLNVEKATLGYGPLIVDDKGLLDLPAGFSYRIISTLGEKMSDGLDVPDRADGMGCLPLDGERVALIRNHELHPDHIAKLPQSLQNHKSNFSYDTYSNGVALPGGTSTIVYNLGTGKKEQEFLSLIGTIRNCAGGVTPWGTWLSCEESVDIPNGTISQEHGYIFEVPATAKGPVEPIPLKKMGRFNHEAAAVDPASGIVYLTEDRGDSLFYRFIPNAYGDLAKGGKLQALVIKSKAQYDTRNWTGITMNKGQWLDIEWITLTNPESPEDDLRLQGYSKGAALFARGEGIHWGEKELYFCCTNGGLEQLGQIMQYVPSPYEGTDKEDLQPGKIQLFVESEDKSLYNFGDNLTVMPNGHLLVCEDQYTEVVDNHLRGVSENGELYAFAKLREQTELAGACFSPDTKTLFVNVYSPTKTLAIQGPWTW</sequence>
<dbReference type="PANTHER" id="PTHR35399:SF4">
    <property type="entry name" value="MEMBRANE PROTEIN"/>
    <property type="match status" value="1"/>
</dbReference>
<reference evidence="2 3" key="1">
    <citation type="journal article" date="2017" name="Antonie Van Leeuwenhoek">
        <title>Rhizobium rhizosphaerae sp. nov., a novel species isolated from rice rhizosphere.</title>
        <authorList>
            <person name="Zhao J.J."/>
            <person name="Zhang J."/>
            <person name="Zhang R.J."/>
            <person name="Zhang C.W."/>
            <person name="Yin H.Q."/>
            <person name="Zhang X.X."/>
        </authorList>
    </citation>
    <scope>NUCLEOTIDE SEQUENCE [LARGE SCALE GENOMIC DNA]</scope>
    <source>
        <strain evidence="2 3">BSs20135</strain>
    </source>
</reference>
<name>K6YAS5_9ALTE</name>
<dbReference type="InterPro" id="IPR008557">
    <property type="entry name" value="PhoX"/>
</dbReference>
<dbReference type="SUPFAM" id="SSF63829">
    <property type="entry name" value="Calcium-dependent phosphotriesterase"/>
    <property type="match status" value="1"/>
</dbReference>
<dbReference type="STRING" id="493475.GARC_4119"/>
<evidence type="ECO:0000256" key="1">
    <source>
        <dbReference type="SAM" id="SignalP"/>
    </source>
</evidence>
<proteinExistence type="predicted"/>
<dbReference type="RefSeq" id="WP_007623633.1">
    <property type="nucleotide sequence ID" value="NZ_BAEO01000060.1"/>
</dbReference>
<dbReference type="eggNOG" id="COG3211">
    <property type="taxonomic scope" value="Bacteria"/>
</dbReference>
<dbReference type="OrthoDB" id="9801383at2"/>
<feature type="chain" id="PRO_5003897133" description="Phosphatase" evidence="1">
    <location>
        <begin position="23"/>
        <end position="450"/>
    </location>
</feature>
<dbReference type="AlphaFoldDB" id="K6YAS5"/>
<comment type="caution">
    <text evidence="2">The sequence shown here is derived from an EMBL/GenBank/DDBJ whole genome shotgun (WGS) entry which is preliminary data.</text>
</comment>
<evidence type="ECO:0008006" key="4">
    <source>
        <dbReference type="Google" id="ProtNLM"/>
    </source>
</evidence>
<evidence type="ECO:0000313" key="2">
    <source>
        <dbReference type="EMBL" id="GAC21061.1"/>
    </source>
</evidence>
<feature type="signal peptide" evidence="1">
    <location>
        <begin position="1"/>
        <end position="22"/>
    </location>
</feature>
<protein>
    <recommendedName>
        <fullName evidence="4">Phosphatase</fullName>
    </recommendedName>
</protein>
<dbReference type="Pfam" id="PF05787">
    <property type="entry name" value="PhoX"/>
    <property type="match status" value="2"/>
</dbReference>